<evidence type="ECO:0000313" key="1">
    <source>
        <dbReference type="EMBL" id="OTA19507.1"/>
    </source>
</evidence>
<dbReference type="Proteomes" id="UP000194204">
    <property type="component" value="Unassembled WGS sequence"/>
</dbReference>
<name>A0A1Y2SKP7_9GAMM</name>
<dbReference type="OrthoDB" id="1551011at2"/>
<sequence length="186" mass="21674">MIIHTHPEWIEGDLYFDFSKAQSVRKLDAKGPEGHGLSHLLKSVDFVVEWSNQLWLIEIKDPENGMIPRHLKVKEQEEFRLKLQSDKLVNNELFPKLRDSLIYLSLEQGVADKPMRYIVLIGLSSLQPAELAGLQNKLWNTEWIKGPKRGWKKSFEVHCMTVQQWNRTLTQCPIIRNSEKSISNNK</sequence>
<evidence type="ECO:0000313" key="2">
    <source>
        <dbReference type="Proteomes" id="UP000194204"/>
    </source>
</evidence>
<keyword evidence="2" id="KW-1185">Reference proteome</keyword>
<protein>
    <submittedName>
        <fullName evidence="1">Uncharacterized protein</fullName>
    </submittedName>
</protein>
<reference evidence="1 2" key="1">
    <citation type="submission" date="2017-01" db="EMBL/GenBank/DDBJ databases">
        <title>Deconstructing symbiosis and pathogenesis requirements using a combined genomic-metabolomic approach.</title>
        <authorList>
            <person name="Tobias N.J."/>
            <person name="Wolff H."/>
            <person name="Djahanschiri B."/>
            <person name="Ebersberger I."/>
            <person name="Bode H.B."/>
        </authorList>
    </citation>
    <scope>NUCLEOTIDE SEQUENCE [LARGE SCALE GENOMIC DNA]</scope>
    <source>
        <strain evidence="1 2">DSM 4764</strain>
    </source>
</reference>
<dbReference type="EMBL" id="MUBK01000018">
    <property type="protein sequence ID" value="OTA19507.1"/>
    <property type="molecule type" value="Genomic_DNA"/>
</dbReference>
<dbReference type="RefSeq" id="WP_086113105.1">
    <property type="nucleotide sequence ID" value="NZ_CAWNHF010000090.1"/>
</dbReference>
<organism evidence="1 2">
    <name type="scientific">Xenorhabdus beddingii</name>
    <dbReference type="NCBI Taxonomy" id="40578"/>
    <lineage>
        <taxon>Bacteria</taxon>
        <taxon>Pseudomonadati</taxon>
        <taxon>Pseudomonadota</taxon>
        <taxon>Gammaproteobacteria</taxon>
        <taxon>Enterobacterales</taxon>
        <taxon>Morganellaceae</taxon>
        <taxon>Xenorhabdus</taxon>
    </lineage>
</organism>
<accession>A0A1Y2SKP7</accession>
<comment type="caution">
    <text evidence="1">The sequence shown here is derived from an EMBL/GenBank/DDBJ whole genome shotgun (WGS) entry which is preliminary data.</text>
</comment>
<dbReference type="STRING" id="40578.Xbed_02363"/>
<gene>
    <name evidence="1" type="ORF">Xbed_02363</name>
</gene>
<proteinExistence type="predicted"/>
<dbReference type="AlphaFoldDB" id="A0A1Y2SKP7"/>